<evidence type="ECO:0000313" key="4">
    <source>
        <dbReference type="EMBL" id="QAV16462.1"/>
    </source>
</evidence>
<dbReference type="InterPro" id="IPR002740">
    <property type="entry name" value="EVE_domain"/>
</dbReference>
<proteinExistence type="inferred from homology"/>
<dbReference type="SUPFAM" id="SSF88697">
    <property type="entry name" value="PUA domain-like"/>
    <property type="match status" value="1"/>
</dbReference>
<dbReference type="EMBL" id="CP026520">
    <property type="protein sequence ID" value="QAV16462.1"/>
    <property type="molecule type" value="Genomic_DNA"/>
</dbReference>
<name>A0A410WQ61_9BACL</name>
<dbReference type="OrthoDB" id="9793567at2"/>
<reference evidence="4 5" key="1">
    <citation type="submission" date="2018-01" db="EMBL/GenBank/DDBJ databases">
        <title>The whole genome sequencing and assembly of Paenibacillus chitinolyticus KCCM 41400 strain.</title>
        <authorList>
            <person name="Kim J.-Y."/>
            <person name="Park M.-K."/>
            <person name="Lee Y.-J."/>
            <person name="Yi H."/>
            <person name="Bahn Y.-S."/>
            <person name="Kim J.F."/>
            <person name="Lee D.-W."/>
        </authorList>
    </citation>
    <scope>NUCLEOTIDE SEQUENCE [LARGE SCALE GENOMIC DNA]</scope>
    <source>
        <strain evidence="4 5">KCCM 41400</strain>
    </source>
</reference>
<dbReference type="HAMAP" id="MF_00771">
    <property type="entry name" value="UPF0310"/>
    <property type="match status" value="1"/>
</dbReference>
<feature type="region of interest" description="Disordered" evidence="2">
    <location>
        <begin position="1"/>
        <end position="54"/>
    </location>
</feature>
<gene>
    <name evidence="4" type="ORF">PC41400_01620</name>
</gene>
<evidence type="ECO:0000259" key="3">
    <source>
        <dbReference type="Pfam" id="PF01878"/>
    </source>
</evidence>
<dbReference type="CDD" id="cd21132">
    <property type="entry name" value="EVE-like"/>
    <property type="match status" value="1"/>
</dbReference>
<dbReference type="KEGG" id="pchi:PC41400_01620"/>
<dbReference type="InterPro" id="IPR022996">
    <property type="entry name" value="UPF0310"/>
</dbReference>
<comment type="similarity">
    <text evidence="1">Belongs to the UPF0310 family.</text>
</comment>
<organism evidence="4 5">
    <name type="scientific">Paenibacillus chitinolyticus</name>
    <dbReference type="NCBI Taxonomy" id="79263"/>
    <lineage>
        <taxon>Bacteria</taxon>
        <taxon>Bacillati</taxon>
        <taxon>Bacillota</taxon>
        <taxon>Bacilli</taxon>
        <taxon>Bacillales</taxon>
        <taxon>Paenibacillaceae</taxon>
        <taxon>Paenibacillus</taxon>
    </lineage>
</organism>
<dbReference type="Pfam" id="PF01878">
    <property type="entry name" value="EVE"/>
    <property type="match status" value="1"/>
</dbReference>
<feature type="domain" description="EVE" evidence="3">
    <location>
        <begin position="57"/>
        <end position="188"/>
    </location>
</feature>
<protein>
    <recommendedName>
        <fullName evidence="1">UPF0310 protein PC41400_01620</fullName>
    </recommendedName>
</protein>
<dbReference type="InterPro" id="IPR015947">
    <property type="entry name" value="PUA-like_sf"/>
</dbReference>
<dbReference type="NCBIfam" id="NF002616">
    <property type="entry name" value="PRK02268.1-2"/>
    <property type="match status" value="1"/>
</dbReference>
<evidence type="ECO:0000313" key="5">
    <source>
        <dbReference type="Proteomes" id="UP000288943"/>
    </source>
</evidence>
<dbReference type="Proteomes" id="UP000288943">
    <property type="component" value="Chromosome"/>
</dbReference>
<accession>A0A410WQ61</accession>
<sequence>MCEVRQGTGKTRNADAILSGVDRERVSPSTPGPKEGLPGGCPFPSDGDAGPESGKQRYWIGVVSASHVQRGVQGGFAQMCHGKSAPLRRMQSGDWLVYYSPRTEMGGGEPLQAFTAIGRVVDDHVYEYAMSATFVPFRRNIEYVPCREARIVDLLDRLCITRGKRNWGYPFRTGHFEIDREDFLTIAEAMHADLG</sequence>
<dbReference type="AlphaFoldDB" id="A0A410WQ61"/>
<dbReference type="Gene3D" id="3.10.590.10">
    <property type="entry name" value="ph1033 like domains"/>
    <property type="match status" value="1"/>
</dbReference>
<evidence type="ECO:0000256" key="1">
    <source>
        <dbReference type="HAMAP-Rule" id="MF_00771"/>
    </source>
</evidence>
<evidence type="ECO:0000256" key="2">
    <source>
        <dbReference type="SAM" id="MobiDB-lite"/>
    </source>
</evidence>